<evidence type="ECO:0000313" key="3">
    <source>
        <dbReference type="EMBL" id="GAA1687868.1"/>
    </source>
</evidence>
<evidence type="ECO:0000313" key="4">
    <source>
        <dbReference type="Proteomes" id="UP001501690"/>
    </source>
</evidence>
<proteinExistence type="predicted"/>
<keyword evidence="1" id="KW-0315">Glutamine amidotransferase</keyword>
<dbReference type="PANTHER" id="PTHR42824">
    <property type="entry name" value="GLUTAMINE AMIDOTRANSFERASE"/>
    <property type="match status" value="1"/>
</dbReference>
<dbReference type="PANTHER" id="PTHR42824:SF1">
    <property type="entry name" value="GLUTAMINE AMIDOTRANSFERASE YAFJ-RELATED"/>
    <property type="match status" value="1"/>
</dbReference>
<name>A0ABN2HH47_9MICO</name>
<keyword evidence="4" id="KW-1185">Reference proteome</keyword>
<dbReference type="InterPro" id="IPR026869">
    <property type="entry name" value="EgtC-like"/>
</dbReference>
<dbReference type="Proteomes" id="UP001501690">
    <property type="component" value="Unassembled WGS sequence"/>
</dbReference>
<dbReference type="PROSITE" id="PS51278">
    <property type="entry name" value="GATASE_TYPE_2"/>
    <property type="match status" value="1"/>
</dbReference>
<dbReference type="SUPFAM" id="SSF56235">
    <property type="entry name" value="N-terminal nucleophile aminohydrolases (Ntn hydrolases)"/>
    <property type="match status" value="1"/>
</dbReference>
<accession>A0ABN2HH47</accession>
<organism evidence="3 4">
    <name type="scientific">Microbacterium sediminicola</name>
    <dbReference type="NCBI Taxonomy" id="415210"/>
    <lineage>
        <taxon>Bacteria</taxon>
        <taxon>Bacillati</taxon>
        <taxon>Actinomycetota</taxon>
        <taxon>Actinomycetes</taxon>
        <taxon>Micrococcales</taxon>
        <taxon>Microbacteriaceae</taxon>
        <taxon>Microbacterium</taxon>
    </lineage>
</organism>
<protein>
    <recommendedName>
        <fullName evidence="2">Glutamine amidotransferase type-2 domain-containing protein</fullName>
    </recommendedName>
</protein>
<dbReference type="Gene3D" id="3.60.20.10">
    <property type="entry name" value="Glutamine Phosphoribosylpyrophosphate, subunit 1, domain 1"/>
    <property type="match status" value="1"/>
</dbReference>
<reference evidence="3 4" key="1">
    <citation type="journal article" date="2019" name="Int. J. Syst. Evol. Microbiol.">
        <title>The Global Catalogue of Microorganisms (GCM) 10K type strain sequencing project: providing services to taxonomists for standard genome sequencing and annotation.</title>
        <authorList>
            <consortium name="The Broad Institute Genomics Platform"/>
            <consortium name="The Broad Institute Genome Sequencing Center for Infectious Disease"/>
            <person name="Wu L."/>
            <person name="Ma J."/>
        </authorList>
    </citation>
    <scope>NUCLEOTIDE SEQUENCE [LARGE SCALE GENOMIC DNA]</scope>
    <source>
        <strain evidence="3 4">JCM 15577</strain>
    </source>
</reference>
<evidence type="ECO:0000259" key="2">
    <source>
        <dbReference type="PROSITE" id="PS51278"/>
    </source>
</evidence>
<feature type="domain" description="Glutamine amidotransferase type-2" evidence="2">
    <location>
        <begin position="2"/>
        <end position="263"/>
    </location>
</feature>
<sequence length="263" mass="28442">MSRMMAFISREPQKLAAAFAEDRVSAFIALSSLHADGWGLCRLNAAGIPERAVATTPLRDDDLATLDTPTRGAIIYARFASAGSAVNDANIQPFTASGWGFSHNGALSPIETARTLLSTHERATLTGTTDSEVYFTALRRVIPEGEMSPRDLVAIARAVNEVRALFPDACLNAFLLSTTSLVIIQSEGTRGLPAAAFERRGYPPRALPPGHDDGYNRLWMTSDPHSHRVATTGVDVTRWQPLTPDSVTLLRPGEKPLIVPIRP</sequence>
<evidence type="ECO:0000256" key="1">
    <source>
        <dbReference type="ARBA" id="ARBA00022962"/>
    </source>
</evidence>
<dbReference type="EMBL" id="BAAAPL010000001">
    <property type="protein sequence ID" value="GAA1687868.1"/>
    <property type="molecule type" value="Genomic_DNA"/>
</dbReference>
<dbReference type="InterPro" id="IPR017932">
    <property type="entry name" value="GATase_2_dom"/>
</dbReference>
<comment type="caution">
    <text evidence="3">The sequence shown here is derived from an EMBL/GenBank/DDBJ whole genome shotgun (WGS) entry which is preliminary data.</text>
</comment>
<dbReference type="Pfam" id="PF13230">
    <property type="entry name" value="GATase_4"/>
    <property type="match status" value="1"/>
</dbReference>
<dbReference type="InterPro" id="IPR029055">
    <property type="entry name" value="Ntn_hydrolases_N"/>
</dbReference>
<gene>
    <name evidence="3" type="ORF">GCM10009808_01070</name>
</gene>